<evidence type="ECO:0000313" key="13">
    <source>
        <dbReference type="EMBL" id="SDE66644.1"/>
    </source>
</evidence>
<dbReference type="GO" id="GO:0051287">
    <property type="term" value="F:NAD binding"/>
    <property type="evidence" value="ECO:0007669"/>
    <property type="project" value="InterPro"/>
</dbReference>
<dbReference type="NCBIfam" id="NF008759">
    <property type="entry name" value="PRK11790.1"/>
    <property type="match status" value="1"/>
</dbReference>
<dbReference type="EC" id="1.1.1.399" evidence="4"/>
<dbReference type="EMBL" id="FNAO01000006">
    <property type="protein sequence ID" value="SDE66644.1"/>
    <property type="molecule type" value="Genomic_DNA"/>
</dbReference>
<dbReference type="SUPFAM" id="SSF55021">
    <property type="entry name" value="ACT-like"/>
    <property type="match status" value="1"/>
</dbReference>
<dbReference type="EC" id="1.1.1.95" evidence="5"/>
<dbReference type="InterPro" id="IPR006140">
    <property type="entry name" value="D-isomer_DH_NAD-bd"/>
</dbReference>
<dbReference type="PANTHER" id="PTHR43761">
    <property type="entry name" value="D-ISOMER SPECIFIC 2-HYDROXYACID DEHYDROGENASE FAMILY PROTEIN (AFU_ORTHOLOGUE AFUA_1G13630)"/>
    <property type="match status" value="1"/>
</dbReference>
<keyword evidence="7" id="KW-0560">Oxidoreductase</keyword>
<accession>A0A1G7ESK4</accession>
<evidence type="ECO:0000256" key="11">
    <source>
        <dbReference type="ARBA" id="ARBA00048731"/>
    </source>
</evidence>
<dbReference type="Pfam" id="PF02826">
    <property type="entry name" value="2-Hacid_dh_C"/>
    <property type="match status" value="1"/>
</dbReference>
<dbReference type="GO" id="GO:0006564">
    <property type="term" value="P:L-serine biosynthetic process"/>
    <property type="evidence" value="ECO:0007669"/>
    <property type="project" value="UniProtKB-ARBA"/>
</dbReference>
<organism evidence="13 14">
    <name type="scientific">Pricia antarctica</name>
    <dbReference type="NCBI Taxonomy" id="641691"/>
    <lineage>
        <taxon>Bacteria</taxon>
        <taxon>Pseudomonadati</taxon>
        <taxon>Bacteroidota</taxon>
        <taxon>Flavobacteriia</taxon>
        <taxon>Flavobacteriales</taxon>
        <taxon>Flavobacteriaceae</taxon>
        <taxon>Pricia</taxon>
    </lineage>
</organism>
<dbReference type="Gene3D" id="3.30.70.260">
    <property type="match status" value="1"/>
</dbReference>
<dbReference type="InterPro" id="IPR036291">
    <property type="entry name" value="NAD(P)-bd_dom_sf"/>
</dbReference>
<evidence type="ECO:0000256" key="8">
    <source>
        <dbReference type="ARBA" id="ARBA00023027"/>
    </source>
</evidence>
<sequence>MIGITFNANPGNRKKFIFTFVSLILKLNADSSRYTGFGCNRYMVNTGRKYVFDFDSTLTRVEALDVLAEMTLAGNSNRDEIINKIQEITNLGIDGDISFTESLERRIKLLNAHKNDLEPLVEELRQKISKSIEANKEFFEKFSDDIYVISCGFKEFIDPIVKEYNIPSDRVYANTFEFDEDGKIIGFDEDNVLASHNGKIECLKRLDLDGEVQVIGDGYSDYVMREAGIAHKFFAYTENVHREKAANKADYITPNMDEFLFVNDLPRNISYPKNRIKILLLENVHPNAFDNLSGDGFSVELLKHSIPEDELIEKIKGVHVLGIRSKTQVTQKVLDAANKLLVVGAFCIGTTQIDLEHAKKKGVVVFNAPYSNTRSVVELAIGEIIMLMRSIFPRSTEIHGGSWQKTATGSREVRGKNLGIVGYGNIGKQLSILAEALGMRVYYYDIEDSLALGNAKKCATLEDLLNVSDVVTLHIDDNPANKNFIGEREIKQMRDGALLVNLSRGFVVDIEALAKALKSGKLGGSAIDVYPEEPASNGEFKTELQGLDNVILTPHIGGSTEEAQRDIADFVPNKIMDYINSGNTVDAVNFPNIRLPKLSKAHRFLHIHKNMPGIMAKINAVLAEYELNISGQYLSTDSEVGYVITDLDKEYNKDVIKALKKVENTIKFRVLY</sequence>
<comment type="similarity">
    <text evidence="3">Belongs to the D-isomer specific 2-hydroxyacid dehydrogenase family.</text>
</comment>
<dbReference type="InterPro" id="IPR029753">
    <property type="entry name" value="D-isomer_DH_CS"/>
</dbReference>
<dbReference type="SUPFAM" id="SSF51735">
    <property type="entry name" value="NAD(P)-binding Rossmann-fold domains"/>
    <property type="match status" value="1"/>
</dbReference>
<dbReference type="InterPro" id="IPR023214">
    <property type="entry name" value="HAD_sf"/>
</dbReference>
<dbReference type="SUPFAM" id="SSF52283">
    <property type="entry name" value="Formate/glycerate dehydrogenase catalytic domain-like"/>
    <property type="match status" value="1"/>
</dbReference>
<evidence type="ECO:0000256" key="6">
    <source>
        <dbReference type="ARBA" id="ARBA00021582"/>
    </source>
</evidence>
<dbReference type="PANTHER" id="PTHR43761:SF1">
    <property type="entry name" value="D-ISOMER SPECIFIC 2-HYDROXYACID DEHYDROGENASE CATALYTIC DOMAIN-CONTAINING PROTEIN-RELATED"/>
    <property type="match status" value="1"/>
</dbReference>
<keyword evidence="8" id="KW-0520">NAD</keyword>
<evidence type="ECO:0000256" key="4">
    <source>
        <dbReference type="ARBA" id="ARBA00013001"/>
    </source>
</evidence>
<dbReference type="Proteomes" id="UP000199109">
    <property type="component" value="Unassembled WGS sequence"/>
</dbReference>
<dbReference type="CDD" id="cd04901">
    <property type="entry name" value="ACT_3PGDH"/>
    <property type="match status" value="1"/>
</dbReference>
<dbReference type="Pfam" id="PF00389">
    <property type="entry name" value="2-Hacid_dh"/>
    <property type="match status" value="1"/>
</dbReference>
<dbReference type="AlphaFoldDB" id="A0A1G7ESK4"/>
<dbReference type="PROSITE" id="PS00065">
    <property type="entry name" value="D_2_HYDROXYACID_DH_1"/>
    <property type="match status" value="1"/>
</dbReference>
<evidence type="ECO:0000256" key="1">
    <source>
        <dbReference type="ARBA" id="ARBA00003800"/>
    </source>
</evidence>
<dbReference type="InterPro" id="IPR006139">
    <property type="entry name" value="D-isomer_2_OHA_DH_cat_dom"/>
</dbReference>
<dbReference type="PROSITE" id="PS51671">
    <property type="entry name" value="ACT"/>
    <property type="match status" value="1"/>
</dbReference>
<evidence type="ECO:0000256" key="7">
    <source>
        <dbReference type="ARBA" id="ARBA00023002"/>
    </source>
</evidence>
<gene>
    <name evidence="13" type="ORF">SAMN05421636_106304</name>
</gene>
<dbReference type="STRING" id="641691.SAMN05421636_106304"/>
<dbReference type="UniPathway" id="UPA00135">
    <property type="reaction ID" value="UER00196"/>
</dbReference>
<dbReference type="InterPro" id="IPR054480">
    <property type="entry name" value="AHAS_small-like_ACT"/>
</dbReference>
<dbReference type="CDD" id="cd12176">
    <property type="entry name" value="PGDH_3"/>
    <property type="match status" value="1"/>
</dbReference>
<feature type="domain" description="ACT" evidence="12">
    <location>
        <begin position="603"/>
        <end position="672"/>
    </location>
</feature>
<dbReference type="PROSITE" id="PS00671">
    <property type="entry name" value="D_2_HYDROXYACID_DH_3"/>
    <property type="match status" value="1"/>
</dbReference>
<dbReference type="Gene3D" id="3.40.50.1000">
    <property type="entry name" value="HAD superfamily/HAD-like"/>
    <property type="match status" value="1"/>
</dbReference>
<evidence type="ECO:0000256" key="5">
    <source>
        <dbReference type="ARBA" id="ARBA00013143"/>
    </source>
</evidence>
<evidence type="ECO:0000256" key="9">
    <source>
        <dbReference type="ARBA" id="ARBA00030455"/>
    </source>
</evidence>
<comment type="pathway">
    <text evidence="2">Amino-acid biosynthesis; L-serine biosynthesis; L-serine from 3-phospho-D-glycerate: step 1/3.</text>
</comment>
<evidence type="ECO:0000313" key="14">
    <source>
        <dbReference type="Proteomes" id="UP000199109"/>
    </source>
</evidence>
<dbReference type="Pfam" id="PF22629">
    <property type="entry name" value="ACT_AHAS_ss"/>
    <property type="match status" value="1"/>
</dbReference>
<evidence type="ECO:0000256" key="2">
    <source>
        <dbReference type="ARBA" id="ARBA00005216"/>
    </source>
</evidence>
<dbReference type="FunFam" id="3.40.50.720:FF:000041">
    <property type="entry name" value="D-3-phosphoglycerate dehydrogenase"/>
    <property type="match status" value="1"/>
</dbReference>
<evidence type="ECO:0000256" key="10">
    <source>
        <dbReference type="ARBA" id="ARBA00048126"/>
    </source>
</evidence>
<comment type="catalytic activity">
    <reaction evidence="10">
        <text>(R)-2-hydroxyglutarate + NAD(+) = 2-oxoglutarate + NADH + H(+)</text>
        <dbReference type="Rhea" id="RHEA:49612"/>
        <dbReference type="ChEBI" id="CHEBI:15378"/>
        <dbReference type="ChEBI" id="CHEBI:15801"/>
        <dbReference type="ChEBI" id="CHEBI:16810"/>
        <dbReference type="ChEBI" id="CHEBI:57540"/>
        <dbReference type="ChEBI" id="CHEBI:57945"/>
        <dbReference type="EC" id="1.1.1.399"/>
    </reaction>
</comment>
<dbReference type="InterPro" id="IPR050418">
    <property type="entry name" value="D-iso_2-hydroxyacid_DH_PdxB"/>
</dbReference>
<dbReference type="Gene3D" id="1.10.150.210">
    <property type="entry name" value="Phosphoserine phosphatase, domain 2"/>
    <property type="match status" value="1"/>
</dbReference>
<dbReference type="SUPFAM" id="SSF56784">
    <property type="entry name" value="HAD-like"/>
    <property type="match status" value="1"/>
</dbReference>
<dbReference type="Gene3D" id="3.40.50.720">
    <property type="entry name" value="NAD(P)-binding Rossmann-like Domain"/>
    <property type="match status" value="2"/>
</dbReference>
<dbReference type="Pfam" id="PF12710">
    <property type="entry name" value="HAD"/>
    <property type="match status" value="1"/>
</dbReference>
<dbReference type="GO" id="GO:0047545">
    <property type="term" value="F:(S)-2-hydroxyglutarate dehydrogenase activity"/>
    <property type="evidence" value="ECO:0007669"/>
    <property type="project" value="UniProtKB-ARBA"/>
</dbReference>
<protein>
    <recommendedName>
        <fullName evidence="6">D-3-phosphoglycerate dehydrogenase</fullName>
        <ecNumber evidence="4">1.1.1.399</ecNumber>
        <ecNumber evidence="5">1.1.1.95</ecNumber>
    </recommendedName>
    <alternativeName>
        <fullName evidence="9">2-oxoglutarate reductase</fullName>
    </alternativeName>
</protein>
<dbReference type="InterPro" id="IPR036412">
    <property type="entry name" value="HAD-like_sf"/>
</dbReference>
<name>A0A1G7ESK4_9FLAO</name>
<evidence type="ECO:0000259" key="12">
    <source>
        <dbReference type="PROSITE" id="PS51671"/>
    </source>
</evidence>
<dbReference type="GO" id="GO:0004617">
    <property type="term" value="F:phosphoglycerate dehydrogenase activity"/>
    <property type="evidence" value="ECO:0007669"/>
    <property type="project" value="UniProtKB-EC"/>
</dbReference>
<comment type="catalytic activity">
    <reaction evidence="11">
        <text>(2R)-3-phosphoglycerate + NAD(+) = 3-phosphooxypyruvate + NADH + H(+)</text>
        <dbReference type="Rhea" id="RHEA:12641"/>
        <dbReference type="ChEBI" id="CHEBI:15378"/>
        <dbReference type="ChEBI" id="CHEBI:18110"/>
        <dbReference type="ChEBI" id="CHEBI:57540"/>
        <dbReference type="ChEBI" id="CHEBI:57945"/>
        <dbReference type="ChEBI" id="CHEBI:58272"/>
        <dbReference type="EC" id="1.1.1.95"/>
    </reaction>
</comment>
<dbReference type="InterPro" id="IPR002912">
    <property type="entry name" value="ACT_dom"/>
</dbReference>
<dbReference type="InterPro" id="IPR045865">
    <property type="entry name" value="ACT-like_dom_sf"/>
</dbReference>
<proteinExistence type="inferred from homology"/>
<reference evidence="13 14" key="1">
    <citation type="submission" date="2016-10" db="EMBL/GenBank/DDBJ databases">
        <authorList>
            <person name="de Groot N.N."/>
        </authorList>
    </citation>
    <scope>NUCLEOTIDE SEQUENCE [LARGE SCALE GENOMIC DNA]</scope>
    <source>
        <strain evidence="13 14">DSM 23421</strain>
    </source>
</reference>
<comment type="function">
    <text evidence="1">Catalyzes the reversible oxidation of 3-phospho-D-glycerate to 3-phosphonooxypyruvate, the first step of the phosphorylated L-serine biosynthesis pathway. Also catalyzes the reversible oxidation of 2-hydroxyglutarate to 2-oxoglutarate.</text>
</comment>
<evidence type="ECO:0000256" key="3">
    <source>
        <dbReference type="ARBA" id="ARBA00005854"/>
    </source>
</evidence>
<keyword evidence="14" id="KW-1185">Reference proteome</keyword>
<dbReference type="NCBIfam" id="TIGR01488">
    <property type="entry name" value="HAD-SF-IB"/>
    <property type="match status" value="1"/>
</dbReference>
<dbReference type="InterPro" id="IPR029752">
    <property type="entry name" value="D-isomer_DH_CS1"/>
</dbReference>